<evidence type="ECO:0000256" key="6">
    <source>
        <dbReference type="ARBA" id="ARBA00022801"/>
    </source>
</evidence>
<evidence type="ECO:0000256" key="3">
    <source>
        <dbReference type="ARBA" id="ARBA00006958"/>
    </source>
</evidence>
<accession>A0A8S9U4T7</accession>
<dbReference type="GO" id="GO:0046872">
    <property type="term" value="F:metal ion binding"/>
    <property type="evidence" value="ECO:0007669"/>
    <property type="project" value="UniProtKB-KW"/>
</dbReference>
<name>A0A8S9U4T7_PHYIN</name>
<dbReference type="Pfam" id="PF13359">
    <property type="entry name" value="DDE_Tnp_4"/>
    <property type="match status" value="1"/>
</dbReference>
<evidence type="ECO:0000256" key="5">
    <source>
        <dbReference type="ARBA" id="ARBA00022723"/>
    </source>
</evidence>
<dbReference type="GO" id="GO:0004519">
    <property type="term" value="F:endonuclease activity"/>
    <property type="evidence" value="ECO:0007669"/>
    <property type="project" value="UniProtKB-KW"/>
</dbReference>
<comment type="caution">
    <text evidence="10">The sequence shown here is derived from an EMBL/GenBank/DDBJ whole genome shotgun (WGS) entry which is preliminary data.</text>
</comment>
<dbReference type="Proteomes" id="UP000704712">
    <property type="component" value="Unassembled WGS sequence"/>
</dbReference>
<evidence type="ECO:0000256" key="7">
    <source>
        <dbReference type="ARBA" id="ARBA00023242"/>
    </source>
</evidence>
<feature type="region of interest" description="Disordered" evidence="8">
    <location>
        <begin position="349"/>
        <end position="375"/>
    </location>
</feature>
<keyword evidence="5" id="KW-0479">Metal-binding</keyword>
<sequence>MHQPTEDEVEEDMMLLLALELLIDDSSDDDDPAPADKIPRLLGMTSENGERPFEAIYNSRNRSLFRDHFRMSRSSFDVLFDRCARFFPETIRDQREALGVTLDWLGSALACRKQEICFDLSYSTVHKYRMLGLTAILRGLGDLMVLPTRVPSKFKTKFPYFDQAICAIDGAHFPITVARADCDRFRNRKGWISTNVLVASDWSMRVCFVYVGAEGSAHDATVLDWSKLIAMVPEDIFVLADAGYGLTEKGLTPFRSTRYHLKEWAKRPNGRPQTPQELFNLRHAKARNIVQRLIGILKRRFRVLRSGMECEFPTTKSVIYACMLLHNFLRAVDASDQAQDLSQVPRFVGTERDRQAQQTNSDEAPPQDDDSPQEHVDDAERIQFDFSNGTAWRSWMAQAMWDEYVEFQRPPEEASYGEIDYATSEDGQGDEDRDSDDQEEDL</sequence>
<dbReference type="PANTHER" id="PTHR22930">
    <property type="match status" value="1"/>
</dbReference>
<reference evidence="10" key="1">
    <citation type="submission" date="2020-03" db="EMBL/GenBank/DDBJ databases">
        <title>Hybrid Assembly of Korean Phytophthora infestans isolates.</title>
        <authorList>
            <person name="Prokchorchik M."/>
            <person name="Lee Y."/>
            <person name="Seo J."/>
            <person name="Cho J.-H."/>
            <person name="Park Y.-E."/>
            <person name="Jang D.-C."/>
            <person name="Im J.-S."/>
            <person name="Choi J.-G."/>
            <person name="Park H.-J."/>
            <person name="Lee G.-B."/>
            <person name="Lee Y.-G."/>
            <person name="Hong S.-Y."/>
            <person name="Cho K."/>
            <person name="Sohn K.H."/>
        </authorList>
    </citation>
    <scope>NUCLEOTIDE SEQUENCE</scope>
    <source>
        <strain evidence="10">KR_2_A2</strain>
    </source>
</reference>
<keyword evidence="4" id="KW-0540">Nuclease</keyword>
<keyword evidence="7" id="KW-0539">Nucleus</keyword>
<evidence type="ECO:0000256" key="1">
    <source>
        <dbReference type="ARBA" id="ARBA00001968"/>
    </source>
</evidence>
<evidence type="ECO:0000259" key="9">
    <source>
        <dbReference type="Pfam" id="PF13359"/>
    </source>
</evidence>
<feature type="compositionally biased region" description="Acidic residues" evidence="8">
    <location>
        <begin position="427"/>
        <end position="442"/>
    </location>
</feature>
<organism evidence="10 11">
    <name type="scientific">Phytophthora infestans</name>
    <name type="common">Potato late blight agent</name>
    <name type="synonym">Botrytis infestans</name>
    <dbReference type="NCBI Taxonomy" id="4787"/>
    <lineage>
        <taxon>Eukaryota</taxon>
        <taxon>Sar</taxon>
        <taxon>Stramenopiles</taxon>
        <taxon>Oomycota</taxon>
        <taxon>Peronosporomycetes</taxon>
        <taxon>Peronosporales</taxon>
        <taxon>Peronosporaceae</taxon>
        <taxon>Phytophthora</taxon>
    </lineage>
</organism>
<evidence type="ECO:0000256" key="4">
    <source>
        <dbReference type="ARBA" id="ARBA00022722"/>
    </source>
</evidence>
<feature type="domain" description="DDE Tnp4" evidence="9">
    <location>
        <begin position="168"/>
        <end position="327"/>
    </location>
</feature>
<dbReference type="PANTHER" id="PTHR22930:SF251">
    <property type="entry name" value="DDE TNP4 DOMAIN-CONTAINING PROTEIN"/>
    <property type="match status" value="1"/>
</dbReference>
<dbReference type="GO" id="GO:0016787">
    <property type="term" value="F:hydrolase activity"/>
    <property type="evidence" value="ECO:0007669"/>
    <property type="project" value="UniProtKB-KW"/>
</dbReference>
<proteinExistence type="inferred from homology"/>
<gene>
    <name evidence="10" type="ORF">GN958_ATG16392</name>
</gene>
<dbReference type="InterPro" id="IPR027806">
    <property type="entry name" value="HARBI1_dom"/>
</dbReference>
<evidence type="ECO:0000313" key="10">
    <source>
        <dbReference type="EMBL" id="KAF4134417.1"/>
    </source>
</evidence>
<evidence type="ECO:0000256" key="8">
    <source>
        <dbReference type="SAM" id="MobiDB-lite"/>
    </source>
</evidence>
<dbReference type="GO" id="GO:0005634">
    <property type="term" value="C:nucleus"/>
    <property type="evidence" value="ECO:0007669"/>
    <property type="project" value="UniProtKB-SubCell"/>
</dbReference>
<comment type="cofactor">
    <cofactor evidence="1">
        <name>a divalent metal cation</name>
        <dbReference type="ChEBI" id="CHEBI:60240"/>
    </cofactor>
</comment>
<dbReference type="AlphaFoldDB" id="A0A8S9U4T7"/>
<evidence type="ECO:0000256" key="2">
    <source>
        <dbReference type="ARBA" id="ARBA00004123"/>
    </source>
</evidence>
<protein>
    <submittedName>
        <fullName evidence="10">DDE superfamily endonuclease</fullName>
    </submittedName>
</protein>
<keyword evidence="6" id="KW-0378">Hydrolase</keyword>
<dbReference type="InterPro" id="IPR045249">
    <property type="entry name" value="HARBI1-like"/>
</dbReference>
<comment type="similarity">
    <text evidence="3">Belongs to the HARBI1 family.</text>
</comment>
<keyword evidence="10" id="KW-0255">Endonuclease</keyword>
<dbReference type="EMBL" id="JAACNO010002289">
    <property type="protein sequence ID" value="KAF4134417.1"/>
    <property type="molecule type" value="Genomic_DNA"/>
</dbReference>
<evidence type="ECO:0000313" key="11">
    <source>
        <dbReference type="Proteomes" id="UP000704712"/>
    </source>
</evidence>
<comment type="subcellular location">
    <subcellularLocation>
        <location evidence="2">Nucleus</location>
    </subcellularLocation>
</comment>
<feature type="region of interest" description="Disordered" evidence="8">
    <location>
        <begin position="411"/>
        <end position="442"/>
    </location>
</feature>